<sequence>MTLSNVRTNPEPRTLRPRVLSLLRGRLSAAPAEPIPLRPGDLSIGSYNVHKCVGTDNRFDPARVGEVIAELNVDILALQEVDRRFGHRVGLLDMAGIERRTGLRHVPLSNVPKGQGWHGNALMLRAGEVTRLHRLTLPGGEPRGAAVADLLLPAGPLRVVSAHFGLLRRHRARQVAAILETLEAADDMPTVILGDLNEWRPGRRSSLMALEGHFEGVRPDHATFPSRLPLLPLDRILGRPYGLVEMVRAHDTPLARVASDHLPLKARLRLAAVHGATLANAA</sequence>
<keyword evidence="2" id="KW-0255">Endonuclease</keyword>
<keyword evidence="2" id="KW-0378">Hydrolase</keyword>
<dbReference type="Proteomes" id="UP001524642">
    <property type="component" value="Unassembled WGS sequence"/>
</dbReference>
<dbReference type="EMBL" id="JANJOU010000013">
    <property type="protein sequence ID" value="MCR0983599.1"/>
    <property type="molecule type" value="Genomic_DNA"/>
</dbReference>
<dbReference type="PANTHER" id="PTHR14859:SF1">
    <property type="entry name" value="PGAP2-INTERACTING PROTEIN"/>
    <property type="match status" value="1"/>
</dbReference>
<evidence type="ECO:0000313" key="3">
    <source>
        <dbReference type="Proteomes" id="UP001524642"/>
    </source>
</evidence>
<name>A0ABT1X9F5_9PROT</name>
<dbReference type="Pfam" id="PF03372">
    <property type="entry name" value="Exo_endo_phos"/>
    <property type="match status" value="1"/>
</dbReference>
<dbReference type="PANTHER" id="PTHR14859">
    <property type="entry name" value="CALCOFLUOR WHITE HYPERSENSITIVE PROTEIN PRECURSOR"/>
    <property type="match status" value="1"/>
</dbReference>
<dbReference type="InterPro" id="IPR005135">
    <property type="entry name" value="Endo/exonuclease/phosphatase"/>
</dbReference>
<dbReference type="InterPro" id="IPR051916">
    <property type="entry name" value="GPI-anchor_lipid_remodeler"/>
</dbReference>
<gene>
    <name evidence="2" type="ORF">NRP21_16200</name>
</gene>
<dbReference type="InterPro" id="IPR036691">
    <property type="entry name" value="Endo/exonu/phosph_ase_sf"/>
</dbReference>
<evidence type="ECO:0000313" key="2">
    <source>
        <dbReference type="EMBL" id="MCR0983599.1"/>
    </source>
</evidence>
<protein>
    <submittedName>
        <fullName evidence="2">Endonuclease/exonuclease/phosphatase family protein</fullName>
    </submittedName>
</protein>
<accession>A0ABT1X9F5</accession>
<reference evidence="2 3" key="1">
    <citation type="submission" date="2022-06" db="EMBL/GenBank/DDBJ databases">
        <title>Roseomonas CN29.</title>
        <authorList>
            <person name="Cheng Y."/>
            <person name="He X."/>
        </authorList>
    </citation>
    <scope>NUCLEOTIDE SEQUENCE [LARGE SCALE GENOMIC DNA]</scope>
    <source>
        <strain evidence="2 3">CN29</strain>
    </source>
</reference>
<comment type="caution">
    <text evidence="2">The sequence shown here is derived from an EMBL/GenBank/DDBJ whole genome shotgun (WGS) entry which is preliminary data.</text>
</comment>
<evidence type="ECO:0000259" key="1">
    <source>
        <dbReference type="Pfam" id="PF03372"/>
    </source>
</evidence>
<dbReference type="SUPFAM" id="SSF56219">
    <property type="entry name" value="DNase I-like"/>
    <property type="match status" value="1"/>
</dbReference>
<keyword evidence="3" id="KW-1185">Reference proteome</keyword>
<dbReference type="Gene3D" id="3.60.10.10">
    <property type="entry name" value="Endonuclease/exonuclease/phosphatase"/>
    <property type="match status" value="1"/>
</dbReference>
<dbReference type="GO" id="GO:0004519">
    <property type="term" value="F:endonuclease activity"/>
    <property type="evidence" value="ECO:0007669"/>
    <property type="project" value="UniProtKB-KW"/>
</dbReference>
<proteinExistence type="predicted"/>
<organism evidence="2 3">
    <name type="scientific">Roseomonas populi</name>
    <dbReference type="NCBI Taxonomy" id="3121582"/>
    <lineage>
        <taxon>Bacteria</taxon>
        <taxon>Pseudomonadati</taxon>
        <taxon>Pseudomonadota</taxon>
        <taxon>Alphaproteobacteria</taxon>
        <taxon>Acetobacterales</taxon>
        <taxon>Roseomonadaceae</taxon>
        <taxon>Roseomonas</taxon>
    </lineage>
</organism>
<keyword evidence="2" id="KW-0540">Nuclease</keyword>
<feature type="domain" description="Endonuclease/exonuclease/phosphatase" evidence="1">
    <location>
        <begin position="45"/>
        <end position="261"/>
    </location>
</feature>
<dbReference type="RefSeq" id="WP_257717261.1">
    <property type="nucleotide sequence ID" value="NZ_JANJOU010000013.1"/>
</dbReference>